<organism evidence="2 3">
    <name type="scientific">Pseudallescheria apiosperma</name>
    <name type="common">Scedosporium apiospermum</name>
    <dbReference type="NCBI Taxonomy" id="563466"/>
    <lineage>
        <taxon>Eukaryota</taxon>
        <taxon>Fungi</taxon>
        <taxon>Dikarya</taxon>
        <taxon>Ascomycota</taxon>
        <taxon>Pezizomycotina</taxon>
        <taxon>Sordariomycetes</taxon>
        <taxon>Hypocreomycetidae</taxon>
        <taxon>Microascales</taxon>
        <taxon>Microascaceae</taxon>
        <taxon>Scedosporium</taxon>
    </lineage>
</organism>
<evidence type="ECO:0000256" key="1">
    <source>
        <dbReference type="SAM" id="Phobius"/>
    </source>
</evidence>
<dbReference type="Proteomes" id="UP000028545">
    <property type="component" value="Unassembled WGS sequence"/>
</dbReference>
<dbReference type="VEuPathDB" id="FungiDB:SAPIO_CDS2336"/>
<keyword evidence="3" id="KW-1185">Reference proteome</keyword>
<evidence type="ECO:0000313" key="2">
    <source>
        <dbReference type="EMBL" id="KEZ44959.1"/>
    </source>
</evidence>
<sequence length="147" mass="16619">MAGFSLPFPFFPFPRSIFVHPNGSVDLSFEPRERQNNHTQTVIPTNAEDTVTLVNRGTINNRVAVPVHQRQATVPHTSISLGVFYRAQFRDNSPENKAILEILDFKGLARDRNTKLYRGAGVFVAFLAMLWFTGGREIVQDVCKNKE</sequence>
<accession>A0A084GC97</accession>
<dbReference type="AlphaFoldDB" id="A0A084GC97"/>
<dbReference type="HOGENOM" id="CLU_1769183_0_0_1"/>
<keyword evidence="1" id="KW-1133">Transmembrane helix</keyword>
<protein>
    <submittedName>
        <fullName evidence="2">Uncharacterized protein</fullName>
    </submittedName>
</protein>
<dbReference type="GeneID" id="27721408"/>
<evidence type="ECO:0000313" key="3">
    <source>
        <dbReference type="Proteomes" id="UP000028545"/>
    </source>
</evidence>
<reference evidence="2 3" key="1">
    <citation type="journal article" date="2014" name="Genome Announc.">
        <title>Draft genome sequence of the pathogenic fungus Scedosporium apiospermum.</title>
        <authorList>
            <person name="Vandeputte P."/>
            <person name="Ghamrawi S."/>
            <person name="Rechenmann M."/>
            <person name="Iltis A."/>
            <person name="Giraud S."/>
            <person name="Fleury M."/>
            <person name="Thornton C."/>
            <person name="Delhaes L."/>
            <person name="Meyer W."/>
            <person name="Papon N."/>
            <person name="Bouchara J.P."/>
        </authorList>
    </citation>
    <scope>NUCLEOTIDE SEQUENCE [LARGE SCALE GENOMIC DNA]</scope>
    <source>
        <strain evidence="2 3">IHEM 14462</strain>
    </source>
</reference>
<keyword evidence="1" id="KW-0812">Transmembrane</keyword>
<comment type="caution">
    <text evidence="2">The sequence shown here is derived from an EMBL/GenBank/DDBJ whole genome shotgun (WGS) entry which is preliminary data.</text>
</comment>
<dbReference type="RefSeq" id="XP_016644758.1">
    <property type="nucleotide sequence ID" value="XM_016785382.1"/>
</dbReference>
<dbReference type="EMBL" id="JOWA01000086">
    <property type="protein sequence ID" value="KEZ44959.1"/>
    <property type="molecule type" value="Genomic_DNA"/>
</dbReference>
<keyword evidence="1" id="KW-0472">Membrane</keyword>
<proteinExistence type="predicted"/>
<name>A0A084GC97_PSEDA</name>
<dbReference type="KEGG" id="sapo:SAPIO_CDS2336"/>
<feature type="transmembrane region" description="Helical" evidence="1">
    <location>
        <begin position="116"/>
        <end position="134"/>
    </location>
</feature>
<gene>
    <name evidence="2" type="ORF">SAPIO_CDS2336</name>
</gene>